<dbReference type="PROSITE" id="PS51257">
    <property type="entry name" value="PROKAR_LIPOPROTEIN"/>
    <property type="match status" value="1"/>
</dbReference>
<evidence type="ECO:0000313" key="2">
    <source>
        <dbReference type="EMBL" id="KAK1726779.1"/>
    </source>
</evidence>
<reference evidence="2" key="1">
    <citation type="submission" date="2021-12" db="EMBL/GenBank/DDBJ databases">
        <title>Comparative genomics, transcriptomics and evolutionary studies reveal genomic signatures of adaptation to plant cell wall in hemibiotrophic fungi.</title>
        <authorList>
            <consortium name="DOE Joint Genome Institute"/>
            <person name="Baroncelli R."/>
            <person name="Diaz J.F."/>
            <person name="Benocci T."/>
            <person name="Peng M."/>
            <person name="Battaglia E."/>
            <person name="Haridas S."/>
            <person name="Andreopoulos W."/>
            <person name="Labutti K."/>
            <person name="Pangilinan J."/>
            <person name="Floch G.L."/>
            <person name="Makela M.R."/>
            <person name="Henrissat B."/>
            <person name="Grigoriev I.V."/>
            <person name="Crouch J.A."/>
            <person name="De Vries R.P."/>
            <person name="Sukno S.A."/>
            <person name="Thon M.R."/>
        </authorList>
    </citation>
    <scope>NUCLEOTIDE SEQUENCE</scope>
    <source>
        <strain evidence="2">CBS 112980</strain>
    </source>
</reference>
<sequence>MTRVPYGLGLLGGGLIMPTAFGMTAACDCMQRHVSFANTVFAPYCNAARCRTPPNLQAQKKEGDEIRAGSLIHASRLSDGTFPERAFISFQRKAALPHHNDLTSRVRATCSKIIARNVQYPIATMRKRS</sequence>
<dbReference type="EMBL" id="JAHMHS010000029">
    <property type="protein sequence ID" value="KAK1726779.1"/>
    <property type="molecule type" value="Genomic_DNA"/>
</dbReference>
<feature type="chain" id="PRO_5041926009" description="Secreted protein" evidence="1">
    <location>
        <begin position="27"/>
        <end position="129"/>
    </location>
</feature>
<evidence type="ECO:0008006" key="4">
    <source>
        <dbReference type="Google" id="ProtNLM"/>
    </source>
</evidence>
<evidence type="ECO:0000256" key="1">
    <source>
        <dbReference type="SAM" id="SignalP"/>
    </source>
</evidence>
<comment type="caution">
    <text evidence="2">The sequence shown here is derived from an EMBL/GenBank/DDBJ whole genome shotgun (WGS) entry which is preliminary data.</text>
</comment>
<organism evidence="2 3">
    <name type="scientific">Glomerella acutata</name>
    <name type="common">Colletotrichum acutatum</name>
    <dbReference type="NCBI Taxonomy" id="27357"/>
    <lineage>
        <taxon>Eukaryota</taxon>
        <taxon>Fungi</taxon>
        <taxon>Dikarya</taxon>
        <taxon>Ascomycota</taxon>
        <taxon>Pezizomycotina</taxon>
        <taxon>Sordariomycetes</taxon>
        <taxon>Hypocreomycetidae</taxon>
        <taxon>Glomerellales</taxon>
        <taxon>Glomerellaceae</taxon>
        <taxon>Colletotrichum</taxon>
        <taxon>Colletotrichum acutatum species complex</taxon>
    </lineage>
</organism>
<keyword evidence="3" id="KW-1185">Reference proteome</keyword>
<dbReference type="RefSeq" id="XP_060366834.1">
    <property type="nucleotide sequence ID" value="XM_060501840.1"/>
</dbReference>
<gene>
    <name evidence="2" type="ORF">BDZ83DRAFT_235867</name>
</gene>
<protein>
    <recommendedName>
        <fullName evidence="4">Secreted protein</fullName>
    </recommendedName>
</protein>
<evidence type="ECO:0000313" key="3">
    <source>
        <dbReference type="Proteomes" id="UP001244207"/>
    </source>
</evidence>
<accession>A0AAD8XG78</accession>
<keyword evidence="1" id="KW-0732">Signal</keyword>
<dbReference type="GeneID" id="85385739"/>
<name>A0AAD8XG78_GLOAC</name>
<feature type="signal peptide" evidence="1">
    <location>
        <begin position="1"/>
        <end position="26"/>
    </location>
</feature>
<dbReference type="Proteomes" id="UP001244207">
    <property type="component" value="Unassembled WGS sequence"/>
</dbReference>
<dbReference type="AlphaFoldDB" id="A0AAD8XG78"/>
<proteinExistence type="predicted"/>